<reference evidence="9" key="1">
    <citation type="submission" date="2017-09" db="EMBL/GenBank/DDBJ databases">
        <title>Depth-based differentiation of microbial function through sediment-hosted aquifers and enrichment of novel symbionts in the deep terrestrial subsurface.</title>
        <authorList>
            <person name="Probst A.J."/>
            <person name="Ladd B."/>
            <person name="Jarett J.K."/>
            <person name="Geller-Mcgrath D.E."/>
            <person name="Sieber C.M.K."/>
            <person name="Emerson J.B."/>
            <person name="Anantharaman K."/>
            <person name="Thomas B.C."/>
            <person name="Malmstrom R."/>
            <person name="Stieglmeier M."/>
            <person name="Klingl A."/>
            <person name="Woyke T."/>
            <person name="Ryan C.M."/>
            <person name="Banfield J.F."/>
        </authorList>
    </citation>
    <scope>NUCLEOTIDE SEQUENCE [LARGE SCALE GENOMIC DNA]</scope>
</reference>
<dbReference type="PANTHER" id="PTHR30518:SF2">
    <property type="entry name" value="ENDOLYTIC MUREIN TRANSGLYCOSYLASE"/>
    <property type="match status" value="1"/>
</dbReference>
<dbReference type="Gene3D" id="3.30.1490.480">
    <property type="entry name" value="Endolytic murein transglycosylase"/>
    <property type="match status" value="1"/>
</dbReference>
<comment type="catalytic activity">
    <reaction evidence="7">
        <text>a peptidoglycan chain = a peptidoglycan chain with N-acetyl-1,6-anhydromuramyl-[peptide] at the reducing end + a peptidoglycan chain with N-acetylglucosamine at the non-reducing end.</text>
        <dbReference type="EC" id="4.2.2.29"/>
    </reaction>
</comment>
<evidence type="ECO:0000256" key="1">
    <source>
        <dbReference type="ARBA" id="ARBA00022475"/>
    </source>
</evidence>
<dbReference type="HAMAP" id="MF_02065">
    <property type="entry name" value="MltG"/>
    <property type="match status" value="1"/>
</dbReference>
<evidence type="ECO:0000256" key="5">
    <source>
        <dbReference type="ARBA" id="ARBA00023239"/>
    </source>
</evidence>
<keyword evidence="5 7" id="KW-0456">Lyase</keyword>
<keyword evidence="6 7" id="KW-0961">Cell wall biogenesis/degradation</keyword>
<comment type="function">
    <text evidence="7">Functions as a peptidoglycan terminase that cleaves nascent peptidoglycan strands endolytically to terminate their elongation.</text>
</comment>
<evidence type="ECO:0000256" key="3">
    <source>
        <dbReference type="ARBA" id="ARBA00022989"/>
    </source>
</evidence>
<comment type="subcellular location">
    <subcellularLocation>
        <location evidence="7">Cell membrane</location>
        <topology evidence="7">Single-pass membrane protein</topology>
    </subcellularLocation>
</comment>
<dbReference type="GO" id="GO:0005886">
    <property type="term" value="C:plasma membrane"/>
    <property type="evidence" value="ECO:0007669"/>
    <property type="project" value="UniProtKB-SubCell"/>
</dbReference>
<dbReference type="Proteomes" id="UP000228920">
    <property type="component" value="Unassembled WGS sequence"/>
</dbReference>
<feature type="site" description="Important for catalytic activity" evidence="7">
    <location>
        <position position="225"/>
    </location>
</feature>
<comment type="similarity">
    <text evidence="7">Belongs to the transglycosylase MltG family.</text>
</comment>
<proteinExistence type="inferred from homology"/>
<dbReference type="GO" id="GO:0071555">
    <property type="term" value="P:cell wall organization"/>
    <property type="evidence" value="ECO:0007669"/>
    <property type="project" value="UniProtKB-KW"/>
</dbReference>
<organism evidence="8 9">
    <name type="scientific">candidate division WWE3 bacterium CG_4_10_14_0_2_um_filter_41_14</name>
    <dbReference type="NCBI Taxonomy" id="1975072"/>
    <lineage>
        <taxon>Bacteria</taxon>
        <taxon>Katanobacteria</taxon>
    </lineage>
</organism>
<dbReference type="GO" id="GO:0008932">
    <property type="term" value="F:lytic endotransglycosylase activity"/>
    <property type="evidence" value="ECO:0007669"/>
    <property type="project" value="UniProtKB-UniRule"/>
</dbReference>
<name>A0A2M7TJV2_UNCKA</name>
<comment type="caution">
    <text evidence="8">The sequence shown here is derived from an EMBL/GenBank/DDBJ whole genome shotgun (WGS) entry which is preliminary data.</text>
</comment>
<dbReference type="AlphaFoldDB" id="A0A2M7TJV2"/>
<accession>A0A2M7TJV2</accession>
<dbReference type="GO" id="GO:0009252">
    <property type="term" value="P:peptidoglycan biosynthetic process"/>
    <property type="evidence" value="ECO:0007669"/>
    <property type="project" value="UniProtKB-UniRule"/>
</dbReference>
<dbReference type="EC" id="4.2.2.29" evidence="7"/>
<keyword evidence="3 7" id="KW-1133">Transmembrane helix</keyword>
<protein>
    <recommendedName>
        <fullName evidence="7">Endolytic murein transglycosylase</fullName>
        <ecNumber evidence="7">4.2.2.29</ecNumber>
    </recommendedName>
    <alternativeName>
        <fullName evidence="7">Peptidoglycan lytic transglycosylase</fullName>
    </alternativeName>
    <alternativeName>
        <fullName evidence="7">Peptidoglycan polymerization terminase</fullName>
    </alternativeName>
</protein>
<dbReference type="Pfam" id="PF02618">
    <property type="entry name" value="YceG"/>
    <property type="match status" value="1"/>
</dbReference>
<dbReference type="Gene3D" id="3.30.160.60">
    <property type="entry name" value="Classic Zinc Finger"/>
    <property type="match status" value="1"/>
</dbReference>
<evidence type="ECO:0000256" key="6">
    <source>
        <dbReference type="ARBA" id="ARBA00023316"/>
    </source>
</evidence>
<evidence type="ECO:0000313" key="8">
    <source>
        <dbReference type="EMBL" id="PIZ46957.1"/>
    </source>
</evidence>
<sequence length="359" mass="41385">MLHRFRLVIRSERYLHNMHTYIKRVSVFCFLAIVAGIFSFYMFVKVSVESARIPSELSSYSVTVLEGETITQVFNNLQNGGFIPSARMAVWYMRFFPSEQGVIHAGEYVLSEGYTFGQIYDALHNGSFEERLTFIEGWRREEYARYLSEKVGIDFAREFYEISQGYEGKLFPDTYFIDESTSAQTLFDLMTQTFEIRYAQAVSEDESSVLLQDEIVTIASIVERETPRSDDKPIVAGIFLKRFEYGWPLGSDVTVQYAVATEKSGMSSSNDAFLDTDFNWWEAEISYNDLEIQSDFNTRLFVGLPPHAIANPGFDSLDAVLHSEKSDYWYFIADREGTIRYARTIDEHNYNIATYGLSE</sequence>
<gene>
    <name evidence="7" type="primary">mltG</name>
    <name evidence="8" type="ORF">COY32_02590</name>
</gene>
<evidence type="ECO:0000256" key="4">
    <source>
        <dbReference type="ARBA" id="ARBA00023136"/>
    </source>
</evidence>
<dbReference type="EMBL" id="PFNL01000072">
    <property type="protein sequence ID" value="PIZ46957.1"/>
    <property type="molecule type" value="Genomic_DNA"/>
</dbReference>
<evidence type="ECO:0000256" key="7">
    <source>
        <dbReference type="HAMAP-Rule" id="MF_02065"/>
    </source>
</evidence>
<keyword evidence="2 7" id="KW-0812">Transmembrane</keyword>
<evidence type="ECO:0000313" key="9">
    <source>
        <dbReference type="Proteomes" id="UP000228920"/>
    </source>
</evidence>
<keyword evidence="1 7" id="KW-1003">Cell membrane</keyword>
<dbReference type="InterPro" id="IPR003770">
    <property type="entry name" value="MLTG-like"/>
</dbReference>
<evidence type="ECO:0000256" key="2">
    <source>
        <dbReference type="ARBA" id="ARBA00022692"/>
    </source>
</evidence>
<feature type="transmembrane region" description="Helical" evidence="7">
    <location>
        <begin position="21"/>
        <end position="44"/>
    </location>
</feature>
<dbReference type="NCBIfam" id="TIGR00247">
    <property type="entry name" value="endolytic transglycosylase MltG"/>
    <property type="match status" value="1"/>
</dbReference>
<dbReference type="PANTHER" id="PTHR30518">
    <property type="entry name" value="ENDOLYTIC MUREIN TRANSGLYCOSYLASE"/>
    <property type="match status" value="1"/>
</dbReference>
<keyword evidence="4 7" id="KW-0472">Membrane</keyword>